<protein>
    <submittedName>
        <fullName evidence="2">Uncharacterized protein</fullName>
    </submittedName>
</protein>
<feature type="compositionally biased region" description="Basic and acidic residues" evidence="1">
    <location>
        <begin position="83"/>
        <end position="100"/>
    </location>
</feature>
<reference evidence="2 3" key="1">
    <citation type="journal article" date="2012" name="BMC Genomics">
        <title>Comparative genomics of the white-rot fungi, Phanerochaete carnosa and P. chrysosporium, to elucidate the genetic basis of the distinct wood types they colonize.</title>
        <authorList>
            <person name="Suzuki H."/>
            <person name="MacDonald J."/>
            <person name="Syed K."/>
            <person name="Salamov A."/>
            <person name="Hori C."/>
            <person name="Aerts A."/>
            <person name="Henrissat B."/>
            <person name="Wiebenga A."/>
            <person name="vanKuyk P.A."/>
            <person name="Barry K."/>
            <person name="Lindquist E."/>
            <person name="LaButti K."/>
            <person name="Lapidus A."/>
            <person name="Lucas S."/>
            <person name="Coutinho P."/>
            <person name="Gong Y."/>
            <person name="Samejima M."/>
            <person name="Mahadevan R."/>
            <person name="Abou-Zaid M."/>
            <person name="de Vries R.P."/>
            <person name="Igarashi K."/>
            <person name="Yadav J.S."/>
            <person name="Grigoriev I.V."/>
            <person name="Master E.R."/>
        </authorList>
    </citation>
    <scope>NUCLEOTIDE SEQUENCE [LARGE SCALE GENOMIC DNA]</scope>
    <source>
        <strain evidence="2 3">HHB-10118-sp</strain>
    </source>
</reference>
<feature type="region of interest" description="Disordered" evidence="1">
    <location>
        <begin position="79"/>
        <end position="100"/>
    </location>
</feature>
<accession>K5V1J2</accession>
<evidence type="ECO:0000313" key="2">
    <source>
        <dbReference type="EMBL" id="EKM56351.1"/>
    </source>
</evidence>
<evidence type="ECO:0000256" key="1">
    <source>
        <dbReference type="SAM" id="MobiDB-lite"/>
    </source>
</evidence>
<dbReference type="InParanoid" id="K5V1J2"/>
<dbReference type="Proteomes" id="UP000008370">
    <property type="component" value="Unassembled WGS sequence"/>
</dbReference>
<sequence length="351" mass="39393">MNDVGDRDIYSQVARLFGSSPLSLPISSPLRPLHPSEYKNSSPIGRGNQYRTVADVGILHPTSHQGLLPALPTILEEAEADSDDGRGDSEASSHADNKENLPELDISALQNVLQYIESRGLTWSDVVKYISDPKYKQGASRYYGFFRDSARVKQVLSFWTSWQNSTMGREVLHEWTLQYLCKKISLEGQASTKDRFLQSRLQPIDETFIQGFSMPSIYTRIQELCPTSLQLRVASTILDLLEECSQLNSWKKHILGLFAYASGVTSQMITVLNTLGICSSYLTLTGTQKRAGKLLFKLRLQDHFSVNNILNPMRTVTGIPPACTFRELQSDAETDLDSEDEDLQTDQHEHG</sequence>
<proteinExistence type="predicted"/>
<dbReference type="AlphaFoldDB" id="K5V1J2"/>
<dbReference type="EMBL" id="JH930471">
    <property type="protein sequence ID" value="EKM56351.1"/>
    <property type="molecule type" value="Genomic_DNA"/>
</dbReference>
<dbReference type="OrthoDB" id="2804327at2759"/>
<organism evidence="2 3">
    <name type="scientific">Phanerochaete carnosa (strain HHB-10118-sp)</name>
    <name type="common">White-rot fungus</name>
    <name type="synonym">Peniophora carnosa</name>
    <dbReference type="NCBI Taxonomy" id="650164"/>
    <lineage>
        <taxon>Eukaryota</taxon>
        <taxon>Fungi</taxon>
        <taxon>Dikarya</taxon>
        <taxon>Basidiomycota</taxon>
        <taxon>Agaricomycotina</taxon>
        <taxon>Agaricomycetes</taxon>
        <taxon>Polyporales</taxon>
        <taxon>Phanerochaetaceae</taxon>
        <taxon>Phanerochaete</taxon>
    </lineage>
</organism>
<dbReference type="RefSeq" id="XP_007394203.1">
    <property type="nucleotide sequence ID" value="XM_007394141.1"/>
</dbReference>
<evidence type="ECO:0000313" key="3">
    <source>
        <dbReference type="Proteomes" id="UP000008370"/>
    </source>
</evidence>
<dbReference type="STRING" id="650164.K5V1J2"/>
<dbReference type="KEGG" id="pco:PHACADRAFT_183060"/>
<name>K5V1J2_PHACS</name>
<dbReference type="HOGENOM" id="CLU_790122_0_0_1"/>
<keyword evidence="3" id="KW-1185">Reference proteome</keyword>
<gene>
    <name evidence="2" type="ORF">PHACADRAFT_183060</name>
</gene>
<dbReference type="GeneID" id="18910121"/>